<dbReference type="EMBL" id="QDEB01001539">
    <property type="protein sequence ID" value="RZC43158.1"/>
    <property type="molecule type" value="Genomic_DNA"/>
</dbReference>
<evidence type="ECO:0000256" key="1">
    <source>
        <dbReference type="SAM" id="MobiDB-lite"/>
    </source>
</evidence>
<feature type="region of interest" description="Disordered" evidence="1">
    <location>
        <begin position="1"/>
        <end position="31"/>
    </location>
</feature>
<feature type="transmembrane region" description="Helical" evidence="2">
    <location>
        <begin position="488"/>
        <end position="513"/>
    </location>
</feature>
<gene>
    <name evidence="3" type="ORF">BDFB_000505</name>
</gene>
<dbReference type="Proteomes" id="UP000292052">
    <property type="component" value="Unassembled WGS sequence"/>
</dbReference>
<feature type="non-terminal residue" evidence="3">
    <location>
        <position position="1"/>
    </location>
</feature>
<comment type="caution">
    <text evidence="3">The sequence shown here is derived from an EMBL/GenBank/DDBJ whole genome shotgun (WGS) entry which is preliminary data.</text>
</comment>
<feature type="compositionally biased region" description="Polar residues" evidence="1">
    <location>
        <begin position="266"/>
        <end position="275"/>
    </location>
</feature>
<feature type="non-terminal residue" evidence="3">
    <location>
        <position position="1074"/>
    </location>
</feature>
<keyword evidence="2" id="KW-0812">Transmembrane</keyword>
<feature type="compositionally biased region" description="Low complexity" evidence="1">
    <location>
        <begin position="777"/>
        <end position="792"/>
    </location>
</feature>
<evidence type="ECO:0000313" key="3">
    <source>
        <dbReference type="EMBL" id="RZC43158.1"/>
    </source>
</evidence>
<feature type="region of interest" description="Disordered" evidence="1">
    <location>
        <begin position="967"/>
        <end position="1015"/>
    </location>
</feature>
<feature type="compositionally biased region" description="Acidic residues" evidence="1">
    <location>
        <begin position="988"/>
        <end position="998"/>
    </location>
</feature>
<feature type="region of interest" description="Disordered" evidence="1">
    <location>
        <begin position="381"/>
        <end position="455"/>
    </location>
</feature>
<feature type="compositionally biased region" description="Basic residues" evidence="1">
    <location>
        <begin position="815"/>
        <end position="833"/>
    </location>
</feature>
<feature type="region of interest" description="Disordered" evidence="1">
    <location>
        <begin position="266"/>
        <end position="362"/>
    </location>
</feature>
<feature type="transmembrane region" description="Helical" evidence="2">
    <location>
        <begin position="866"/>
        <end position="889"/>
    </location>
</feature>
<proteinExistence type="predicted"/>
<feature type="compositionally biased region" description="Polar residues" evidence="1">
    <location>
        <begin position="8"/>
        <end position="31"/>
    </location>
</feature>
<dbReference type="OrthoDB" id="6623421at2759"/>
<dbReference type="STRING" id="1661398.A0A482WEX7"/>
<reference evidence="3 4" key="1">
    <citation type="submission" date="2017-03" db="EMBL/GenBank/DDBJ databases">
        <title>Genome of the blue death feigning beetle - Asbolus verrucosus.</title>
        <authorList>
            <person name="Rider S.D."/>
        </authorList>
    </citation>
    <scope>NUCLEOTIDE SEQUENCE [LARGE SCALE GENOMIC DNA]</scope>
    <source>
        <strain evidence="3">Butters</strain>
        <tissue evidence="3">Head and leg muscle</tissue>
    </source>
</reference>
<keyword evidence="4" id="KW-1185">Reference proteome</keyword>
<feature type="compositionally biased region" description="Basic and acidic residues" evidence="1">
    <location>
        <begin position="834"/>
        <end position="851"/>
    </location>
</feature>
<feature type="region of interest" description="Disordered" evidence="1">
    <location>
        <begin position="773"/>
        <end position="851"/>
    </location>
</feature>
<keyword evidence="2" id="KW-1133">Transmembrane helix</keyword>
<protein>
    <submittedName>
        <fullName evidence="3">Cell wall integrity and stress response component 3-like</fullName>
    </submittedName>
</protein>
<keyword evidence="2" id="KW-0472">Membrane</keyword>
<dbReference type="AlphaFoldDB" id="A0A482WEX7"/>
<evidence type="ECO:0000256" key="2">
    <source>
        <dbReference type="SAM" id="Phobius"/>
    </source>
</evidence>
<feature type="compositionally biased region" description="Basic and acidic residues" evidence="1">
    <location>
        <begin position="801"/>
        <end position="814"/>
    </location>
</feature>
<feature type="compositionally biased region" description="Polar residues" evidence="1">
    <location>
        <begin position="296"/>
        <end position="334"/>
    </location>
</feature>
<sequence length="1074" mass="118988">ENEVFKTFSDSVSDFNTDSRQPGTTGNHNSKFSDSIELISVSTRTPKGPKNDTLYDEKALKILTEPTSNADNARKIKPKDQQLFNNFVKNNLEDLRTPNKTLKISTLKISTTNSLKITTPSTSKHRKTKLPPKGLPNQIIINVTKAINISTHKPPLKVKPSTKPSTKTPFKIKLTRVTTNRPHITVINNHHSTKKPKTKPTVRRIITKWSERPHLNEIKQNLYPTPSPDISSYSPPYSISDISSPLPQIPENFQNLYPNLNPEVTSHSPQYSISDVPSFLPQVPQDAQPVYPTPNPVISSHSPQYSISDVSSPLSDNPQNSPPDLSNAISTFNLNMAPDSNVKDSGGSPCPTVHISSSVLTPQQRQECSDLNLVINSHFHQNSATDRSPAAQPPNTYQAPPAEDPGVGTVEDQGTQADPGGGGGTPEAAAPAASPGGGGTGGSGGSGGSGGDGDGGGLQFPDLKGLFDLLGHLWNGLKHILQFFKNPYLYLVPMAIFFTLGFLAVFLLFPWWIPALILYAGVKSSKKSNVSFYKHVHKPLHHPDGWFWNHDTKTWQNIADYYHHRRLDEEGGRYNHIPEAIENFSKKYGGVSTQSWKWRRRRRRSATQIGESVKQLTNQLMEINATSPDIITLDTRTPPKIKQHTKKKNKVETLENSHAGVAIPINEDDVILEETTKKLSFYKIEKPTTNSGLSTWILLSGQTTPKPSRKPLVKPNGNATLMLEPNKIIKPIFKKRVTVTTTIPTTTTKLTKVKASVLNSAVSKKVTTTSIPSMNKTPPITTTPTSIVTTTINDSSTLPLEAKEGEADLNEDMKKTRRPPTKRKKNKNRRRRPSDKTDNTTKIEKQNKTKEKPIGTQLYNYLSREVMPTVGVGLVGLMVTAGLASYFLYPFGAARRSYEVDRRDKDAHYYYTDDYSGGIAEEEAIGKVIAGMPSNSLYGNTFKTPTSRHSFNNHRIIEQSTSYNVGNEEATPAAVPEHGPRRRREIPEGDDKENEIGESFDSGTTSMTTTVSSSTATISRPDKTVSIFDMFRELFHLKINLGLQLIQNATQAVSKYVSHVQKRLDQRYKNYTMV</sequence>
<feature type="compositionally biased region" description="Low complexity" evidence="1">
    <location>
        <begin position="999"/>
        <end position="1015"/>
    </location>
</feature>
<organism evidence="3 4">
    <name type="scientific">Asbolus verrucosus</name>
    <name type="common">Desert ironclad beetle</name>
    <dbReference type="NCBI Taxonomy" id="1661398"/>
    <lineage>
        <taxon>Eukaryota</taxon>
        <taxon>Metazoa</taxon>
        <taxon>Ecdysozoa</taxon>
        <taxon>Arthropoda</taxon>
        <taxon>Hexapoda</taxon>
        <taxon>Insecta</taxon>
        <taxon>Pterygota</taxon>
        <taxon>Neoptera</taxon>
        <taxon>Endopterygota</taxon>
        <taxon>Coleoptera</taxon>
        <taxon>Polyphaga</taxon>
        <taxon>Cucujiformia</taxon>
        <taxon>Tenebrionidae</taxon>
        <taxon>Pimeliinae</taxon>
        <taxon>Asbolus</taxon>
    </lineage>
</organism>
<name>A0A482WEX7_ASBVE</name>
<evidence type="ECO:0000313" key="4">
    <source>
        <dbReference type="Proteomes" id="UP000292052"/>
    </source>
</evidence>
<feature type="compositionally biased region" description="Gly residues" evidence="1">
    <location>
        <begin position="435"/>
        <end position="455"/>
    </location>
</feature>
<accession>A0A482WEX7</accession>